<dbReference type="Pfam" id="PF01476">
    <property type="entry name" value="LysM"/>
    <property type="match status" value="1"/>
</dbReference>
<dbReference type="InterPro" id="IPR036779">
    <property type="entry name" value="LysM_dom_sf"/>
</dbReference>
<proteinExistence type="predicted"/>
<dbReference type="Proteomes" id="UP000272908">
    <property type="component" value="Unassembled WGS sequence"/>
</dbReference>
<dbReference type="OrthoDB" id="370541at2"/>
<organism evidence="3 4">
    <name type="scientific">Roseinatronobacter ekhonensis</name>
    <dbReference type="NCBI Taxonomy" id="254356"/>
    <lineage>
        <taxon>Bacteria</taxon>
        <taxon>Pseudomonadati</taxon>
        <taxon>Pseudomonadota</taxon>
        <taxon>Alphaproteobacteria</taxon>
        <taxon>Rhodobacterales</taxon>
        <taxon>Paracoccaceae</taxon>
        <taxon>Roseinatronobacter</taxon>
    </lineage>
</organism>
<keyword evidence="4" id="KW-1185">Reference proteome</keyword>
<evidence type="ECO:0000313" key="3">
    <source>
        <dbReference type="EMBL" id="SUZ32080.1"/>
    </source>
</evidence>
<dbReference type="PROSITE" id="PS51782">
    <property type="entry name" value="LYSM"/>
    <property type="match status" value="1"/>
</dbReference>
<evidence type="ECO:0000313" key="4">
    <source>
        <dbReference type="Proteomes" id="UP000272908"/>
    </source>
</evidence>
<protein>
    <recommendedName>
        <fullName evidence="2">LysM domain-containing protein</fullName>
    </recommendedName>
</protein>
<dbReference type="CDD" id="cd00118">
    <property type="entry name" value="LysM"/>
    <property type="match status" value="1"/>
</dbReference>
<dbReference type="Gene3D" id="3.10.350.10">
    <property type="entry name" value="LysM domain"/>
    <property type="match status" value="1"/>
</dbReference>
<dbReference type="PANTHER" id="PTHR34700:SF4">
    <property type="entry name" value="PHAGE-LIKE ELEMENT PBSX PROTEIN XKDP"/>
    <property type="match status" value="1"/>
</dbReference>
<dbReference type="PANTHER" id="PTHR34700">
    <property type="entry name" value="POTASSIUM BINDING PROTEIN KBP"/>
    <property type="match status" value="1"/>
</dbReference>
<accession>A0A3B0M9M9</accession>
<sequence>MLKYVPKDVLAQWAVGSVAVAGAASVAYMVVFPEQDAPQLPPPSVQMIAPDIVSAPAPEIASDVQVAALDVMNDAAPQFDIVRVTDLGNVLVAGKAPARVQVAALIDELQVSQTVSSGAGEFVMMFDVEPSRTPRVLELEVRLPEGGRIRSADTLMLAPSSSDLAASAGDAPRGIAREVATEPLFGAPDAPARPSLPAEADSAAPRSVGPPDLPDAVARAQEPEADGTPLAVLLRADGSVQVLGEAPRLPQAGGAQTSVVIDSVVYDRDGEVVMGGRSGRGLADIQIYLDNQPIIRTRADVDGAWQAQLAGIERGVYRLRVDELDAAAQVTSRAEIPFERVTPELARDADGPRALIVQPGNTLWDMSEQKYGDGRRFMRIFDANRDQIRDPDLIYPGQVFVVPDRATQ</sequence>
<dbReference type="InterPro" id="IPR018392">
    <property type="entry name" value="LysM"/>
</dbReference>
<reference evidence="4" key="1">
    <citation type="submission" date="2018-08" db="EMBL/GenBank/DDBJ databases">
        <authorList>
            <person name="Rodrigo-Torres L."/>
            <person name="Arahal R. D."/>
            <person name="Lucena T."/>
        </authorList>
    </citation>
    <scope>NUCLEOTIDE SEQUENCE [LARGE SCALE GENOMIC DNA]</scope>
    <source>
        <strain evidence="4">CECT 7235</strain>
    </source>
</reference>
<evidence type="ECO:0000256" key="1">
    <source>
        <dbReference type="SAM" id="MobiDB-lite"/>
    </source>
</evidence>
<dbReference type="RefSeq" id="WP_121094826.1">
    <property type="nucleotide sequence ID" value="NZ_UIHC01000015.1"/>
</dbReference>
<feature type="region of interest" description="Disordered" evidence="1">
    <location>
        <begin position="185"/>
        <end position="216"/>
    </location>
</feature>
<evidence type="ECO:0000259" key="2">
    <source>
        <dbReference type="PROSITE" id="PS51782"/>
    </source>
</evidence>
<dbReference type="InterPro" id="IPR052196">
    <property type="entry name" value="Bact_Kbp"/>
</dbReference>
<feature type="domain" description="LysM" evidence="2">
    <location>
        <begin position="353"/>
        <end position="402"/>
    </location>
</feature>
<gene>
    <name evidence="3" type="ORF">ROE7235_01832</name>
</gene>
<dbReference type="EMBL" id="UIHC01000015">
    <property type="protein sequence ID" value="SUZ32080.1"/>
    <property type="molecule type" value="Genomic_DNA"/>
</dbReference>
<dbReference type="AlphaFoldDB" id="A0A3B0M9M9"/>
<name>A0A3B0M9M9_9RHOB</name>